<organism evidence="2 3">
    <name type="scientific">Vibrio aestuarianus</name>
    <dbReference type="NCBI Taxonomy" id="28171"/>
    <lineage>
        <taxon>Bacteria</taxon>
        <taxon>Pseudomonadati</taxon>
        <taxon>Pseudomonadota</taxon>
        <taxon>Gammaproteobacteria</taxon>
        <taxon>Vibrionales</taxon>
        <taxon>Vibrionaceae</taxon>
        <taxon>Vibrio</taxon>
    </lineage>
</organism>
<reference evidence="2" key="1">
    <citation type="submission" date="2022-02" db="EMBL/GenBank/DDBJ databases">
        <title>Emergence and expansion in Europe of a Vibrio aestuarianus clonal complex pathogenic for oysters.</title>
        <authorList>
            <person name="Mesnil A."/>
            <person name="Travers M.-A."/>
        </authorList>
    </citation>
    <scope>NUCLEOTIDE SEQUENCE</scope>
    <source>
        <strain evidence="2">U29</strain>
    </source>
</reference>
<accession>A0AAX3U4W5</accession>
<feature type="coiled-coil region" evidence="1">
    <location>
        <begin position="106"/>
        <end position="154"/>
    </location>
</feature>
<proteinExistence type="predicted"/>
<protein>
    <recommendedName>
        <fullName evidence="4">Exonuclease SbcC</fullName>
    </recommendedName>
</protein>
<name>A0AAX3U4W5_9VIBR</name>
<dbReference type="RefSeq" id="WP_301065116.1">
    <property type="nucleotide sequence ID" value="NZ_CP118709.1"/>
</dbReference>
<gene>
    <name evidence="2" type="ORF">PYE51_01490</name>
</gene>
<keyword evidence="1" id="KW-0175">Coiled coil</keyword>
<evidence type="ECO:0000313" key="3">
    <source>
        <dbReference type="Proteomes" id="UP001239257"/>
    </source>
</evidence>
<dbReference type="EMBL" id="CP118709">
    <property type="protein sequence ID" value="WGK81954.1"/>
    <property type="molecule type" value="Genomic_DNA"/>
</dbReference>
<dbReference type="Proteomes" id="UP001239257">
    <property type="component" value="Chromosome 1"/>
</dbReference>
<sequence>MAEYDERNQELYDKNTDKIQDALDAIRQDKNLKTTKTQVAALTGLHRNTFSGQGSRDWVGVELKLIEHQRQEDSKRSKVTKKQQEDNLQSLLDQSKLEILHWFTHYSESERELEKLRNRLKRNNDSLEWHKEELKKERQVHEVLRERIKLLESLVSKNGA</sequence>
<evidence type="ECO:0008006" key="4">
    <source>
        <dbReference type="Google" id="ProtNLM"/>
    </source>
</evidence>
<evidence type="ECO:0000313" key="2">
    <source>
        <dbReference type="EMBL" id="WGK81954.1"/>
    </source>
</evidence>
<evidence type="ECO:0000256" key="1">
    <source>
        <dbReference type="SAM" id="Coils"/>
    </source>
</evidence>
<dbReference type="AlphaFoldDB" id="A0AAX3U4W5"/>